<evidence type="ECO:0000313" key="3">
    <source>
        <dbReference type="EMBL" id="BCE57816.1"/>
    </source>
</evidence>
<dbReference type="EMBL" id="AP023098">
    <property type="protein sequence ID" value="BCE83816.1"/>
    <property type="molecule type" value="Genomic_DNA"/>
</dbReference>
<reference evidence="5" key="6">
    <citation type="submission" date="2020-05" db="EMBL/GenBank/DDBJ databases">
        <title>Complete genome sequence of Bradyrhizobium diazoefficiens XF8 isolated from soybean nodule.</title>
        <authorList>
            <person name="Noda R."/>
            <person name="Kakizaki K."/>
            <person name="Minamisawa K."/>
        </authorList>
    </citation>
    <scope>NUCLEOTIDE SEQUENCE</scope>
    <source>
        <strain evidence="5">XF8</strain>
    </source>
</reference>
<reference evidence="2" key="3">
    <citation type="submission" date="2020-05" db="EMBL/GenBank/DDBJ databases">
        <title>Complete genome sequence of Bradyrhizobium diazoefficiens XF4 isolated from soybean nodule.</title>
        <authorList>
            <person name="Noda R."/>
            <person name="Kakizaki K."/>
            <person name="Minamisawa K."/>
        </authorList>
    </citation>
    <scope>NUCLEOTIDE SEQUENCE</scope>
    <source>
        <strain evidence="2">XF4</strain>
    </source>
</reference>
<proteinExistence type="predicted"/>
<evidence type="ECO:0000313" key="6">
    <source>
        <dbReference type="EMBL" id="BCE83816.1"/>
    </source>
</evidence>
<accession>A0A809ZYY3</accession>
<gene>
    <name evidence="7" type="ORF">XF10B_54450</name>
    <name evidence="1" type="ORF">XF1B_55520</name>
    <name evidence="2" type="ORF">XF4B_54840</name>
    <name evidence="3" type="ORF">XF5B_53280</name>
    <name evidence="4" type="ORF">XF6B_52910</name>
    <name evidence="5" type="ORF">XF8B_43510</name>
    <name evidence="6" type="ORF">XF9B_52370</name>
</gene>
<evidence type="ECO:0000313" key="2">
    <source>
        <dbReference type="EMBL" id="BCE49135.1"/>
    </source>
</evidence>
<evidence type="ECO:0000313" key="4">
    <source>
        <dbReference type="EMBL" id="BCE66492.1"/>
    </source>
</evidence>
<name>A0A809ZYY3_9BRAD</name>
<evidence type="ECO:0000313" key="5">
    <source>
        <dbReference type="EMBL" id="BCE74240.1"/>
    </source>
</evidence>
<dbReference type="EMBL" id="AP023091">
    <property type="protein sequence ID" value="BCE22871.1"/>
    <property type="molecule type" value="Genomic_DNA"/>
</dbReference>
<dbReference type="EMBL" id="AP023096">
    <property type="protein sequence ID" value="BCE66492.1"/>
    <property type="molecule type" value="Genomic_DNA"/>
</dbReference>
<evidence type="ECO:0000313" key="1">
    <source>
        <dbReference type="EMBL" id="BCE22871.1"/>
    </source>
</evidence>
<dbReference type="EMBL" id="AP023094">
    <property type="protein sequence ID" value="BCE49135.1"/>
    <property type="molecule type" value="Genomic_DNA"/>
</dbReference>
<dbReference type="AlphaFoldDB" id="A0A809ZYY3"/>
<sequence>MDLRTNRIEVGARFKLSEIGKIRCPDLADKVGVVVALGQRTTGITVLFDGAQRPTVLHRDYIRPSSDED</sequence>
<dbReference type="EMBL" id="AP023095">
    <property type="protein sequence ID" value="BCE57816.1"/>
    <property type="molecule type" value="Genomic_DNA"/>
</dbReference>
<evidence type="ECO:0000313" key="7">
    <source>
        <dbReference type="EMBL" id="BCE92647.1"/>
    </source>
</evidence>
<dbReference type="EMBL" id="AP023097">
    <property type="protein sequence ID" value="BCE74240.1"/>
    <property type="molecule type" value="Genomic_DNA"/>
</dbReference>
<reference evidence="3" key="4">
    <citation type="submission" date="2020-05" db="EMBL/GenBank/DDBJ databases">
        <title>Complete genome sequence of Bradyrhizobium diazoefficiens XF5 isolated from soybean nodule.</title>
        <authorList>
            <person name="Noda R."/>
            <person name="Kakizaki K."/>
            <person name="Minamisawa K."/>
        </authorList>
    </citation>
    <scope>NUCLEOTIDE SEQUENCE</scope>
    <source>
        <strain evidence="3">XF5</strain>
    </source>
</reference>
<organism evidence="3">
    <name type="scientific">Bradyrhizobium diazoefficiens</name>
    <dbReference type="NCBI Taxonomy" id="1355477"/>
    <lineage>
        <taxon>Bacteria</taxon>
        <taxon>Pseudomonadati</taxon>
        <taxon>Pseudomonadota</taxon>
        <taxon>Alphaproteobacteria</taxon>
        <taxon>Hyphomicrobiales</taxon>
        <taxon>Nitrobacteraceae</taxon>
        <taxon>Bradyrhizobium</taxon>
    </lineage>
</organism>
<reference evidence="1" key="1">
    <citation type="submission" date="2020-05" db="EMBL/GenBank/DDBJ databases">
        <title>Complete genome sequence of Bradyrhizobium diazoefficiens XF1 isolated from soybean nodule.</title>
        <authorList>
            <person name="Noda R."/>
            <person name="Kakizaki K."/>
            <person name="Minamisawa K."/>
        </authorList>
    </citation>
    <scope>NUCLEOTIDE SEQUENCE</scope>
    <source>
        <strain evidence="1">XF1</strain>
    </source>
</reference>
<reference evidence="7" key="2">
    <citation type="submission" date="2020-05" db="EMBL/GenBank/DDBJ databases">
        <title>Complete genome sequence of Bradyrhizobium diazoefficiens XF10 isolated from soybean nodule.</title>
        <authorList>
            <person name="Noda R."/>
            <person name="Kakizaki K."/>
            <person name="Minamisawa K."/>
        </authorList>
    </citation>
    <scope>NUCLEOTIDE SEQUENCE</scope>
    <source>
        <strain evidence="7">XF10</strain>
    </source>
</reference>
<reference evidence="4" key="5">
    <citation type="submission" date="2020-05" db="EMBL/GenBank/DDBJ databases">
        <title>Complete genome sequence of Bradyrhizobium diazoefficiens XF6 isolated from soybean nodule.</title>
        <authorList>
            <person name="Noda R."/>
            <person name="Kakizaki K."/>
            <person name="Minamisawa K."/>
        </authorList>
    </citation>
    <scope>NUCLEOTIDE SEQUENCE</scope>
    <source>
        <strain evidence="4">XF6</strain>
    </source>
</reference>
<dbReference type="EMBL" id="AP023099">
    <property type="protein sequence ID" value="BCE92647.1"/>
    <property type="molecule type" value="Genomic_DNA"/>
</dbReference>
<protein>
    <submittedName>
        <fullName evidence="3">Uncharacterized protein</fullName>
    </submittedName>
</protein>
<reference evidence="6" key="7">
    <citation type="submission" date="2020-05" db="EMBL/GenBank/DDBJ databases">
        <title>Complete genome sequence of Bradyrhizobium diazoefficiens XF9 isolated from soybean nodule.</title>
        <authorList>
            <person name="Noda R."/>
            <person name="Kakizaki K."/>
            <person name="Minamisawa K."/>
        </authorList>
    </citation>
    <scope>NUCLEOTIDE SEQUENCE</scope>
    <source>
        <strain evidence="6">XF9</strain>
    </source>
</reference>